<dbReference type="Proteomes" id="UP000616885">
    <property type="component" value="Unassembled WGS sequence"/>
</dbReference>
<dbReference type="SUPFAM" id="SSF48371">
    <property type="entry name" value="ARM repeat"/>
    <property type="match status" value="1"/>
</dbReference>
<evidence type="ECO:0000256" key="1">
    <source>
        <dbReference type="ARBA" id="ARBA00004123"/>
    </source>
</evidence>
<dbReference type="Gene3D" id="1.25.10.10">
    <property type="entry name" value="Leucine-rich Repeat Variant"/>
    <property type="match status" value="1"/>
</dbReference>
<dbReference type="SMART" id="SM00913">
    <property type="entry name" value="IBN_N"/>
    <property type="match status" value="1"/>
</dbReference>
<dbReference type="InterPro" id="IPR016024">
    <property type="entry name" value="ARM-type_fold"/>
</dbReference>
<evidence type="ECO:0000256" key="3">
    <source>
        <dbReference type="ARBA" id="ARBA00023242"/>
    </source>
</evidence>
<comment type="subcellular location">
    <subcellularLocation>
        <location evidence="1">Nucleus</location>
    </subcellularLocation>
</comment>
<dbReference type="GO" id="GO:0006606">
    <property type="term" value="P:protein import into nucleus"/>
    <property type="evidence" value="ECO:0007669"/>
    <property type="project" value="TreeGrafter"/>
</dbReference>
<dbReference type="PANTHER" id="PTHR10997">
    <property type="entry name" value="IMPORTIN-7, 8, 11"/>
    <property type="match status" value="1"/>
</dbReference>
<protein>
    <recommendedName>
        <fullName evidence="4">Importin N-terminal domain-containing protein</fullName>
    </recommendedName>
</protein>
<dbReference type="Pfam" id="PF03810">
    <property type="entry name" value="IBN_N"/>
    <property type="match status" value="1"/>
</dbReference>
<dbReference type="GO" id="GO:0005635">
    <property type="term" value="C:nuclear envelope"/>
    <property type="evidence" value="ECO:0007669"/>
    <property type="project" value="TreeGrafter"/>
</dbReference>
<dbReference type="GO" id="GO:0031267">
    <property type="term" value="F:small GTPase binding"/>
    <property type="evidence" value="ECO:0007669"/>
    <property type="project" value="InterPro"/>
</dbReference>
<reference evidence="5" key="1">
    <citation type="submission" date="2020-10" db="EMBL/GenBank/DDBJ databases">
        <title>High-Quality Genome Resource of Clonostachys rosea strain S41 by Oxford Nanopore Long-Read Sequencing.</title>
        <authorList>
            <person name="Wang H."/>
        </authorList>
    </citation>
    <scope>NUCLEOTIDE SEQUENCE</scope>
    <source>
        <strain evidence="5">S41</strain>
    </source>
</reference>
<feature type="domain" description="Importin N-terminal" evidence="4">
    <location>
        <begin position="38"/>
        <end position="112"/>
    </location>
</feature>
<dbReference type="AlphaFoldDB" id="A0A8H7TJH4"/>
<keyword evidence="3" id="KW-0539">Nucleus</keyword>
<evidence type="ECO:0000259" key="4">
    <source>
        <dbReference type="PROSITE" id="PS50166"/>
    </source>
</evidence>
<dbReference type="PROSITE" id="PS50166">
    <property type="entry name" value="IMPORTIN_B_NT"/>
    <property type="match status" value="1"/>
</dbReference>
<dbReference type="PANTHER" id="PTHR10997:SF7">
    <property type="entry name" value="IMPORTIN-11"/>
    <property type="match status" value="1"/>
</dbReference>
<keyword evidence="2" id="KW-0813">Transport</keyword>
<dbReference type="InterPro" id="IPR011989">
    <property type="entry name" value="ARM-like"/>
</dbReference>
<proteinExistence type="predicted"/>
<dbReference type="GO" id="GO:0005829">
    <property type="term" value="C:cytosol"/>
    <property type="evidence" value="ECO:0007669"/>
    <property type="project" value="TreeGrafter"/>
</dbReference>
<accession>A0A8H7TJH4</accession>
<dbReference type="InterPro" id="IPR001494">
    <property type="entry name" value="Importin-beta_N"/>
</dbReference>
<evidence type="ECO:0000256" key="2">
    <source>
        <dbReference type="ARBA" id="ARBA00022448"/>
    </source>
</evidence>
<name>A0A8H7TJH4_BIOOC</name>
<organism evidence="5 6">
    <name type="scientific">Bionectria ochroleuca</name>
    <name type="common">Gliocladium roseum</name>
    <dbReference type="NCBI Taxonomy" id="29856"/>
    <lineage>
        <taxon>Eukaryota</taxon>
        <taxon>Fungi</taxon>
        <taxon>Dikarya</taxon>
        <taxon>Ascomycota</taxon>
        <taxon>Pezizomycotina</taxon>
        <taxon>Sordariomycetes</taxon>
        <taxon>Hypocreomycetidae</taxon>
        <taxon>Hypocreales</taxon>
        <taxon>Bionectriaceae</taxon>
        <taxon>Clonostachys</taxon>
    </lineage>
</organism>
<sequence length="232" mass="26325">MSFAIEVPGSANPLSYQGLCRTLQNATTSPDATQRQSSEQQLTTWETHPGYYSSLQSVYLDKSLPLEPRFQAVIQLKNGIDRYWRLYAHVKNGVSPEEKTLIRSRLFQGTIDEGEERLAEHNALVVARIVRIDYPADWPEALPQIIELLRTSRHGNQQHLFGTLQILLQVVKELGTARLRKSQTALQSVAPEMVHVLSEIYSERSELGINFLASRQGNEQRLTSHCVLVLYL</sequence>
<evidence type="ECO:0000313" key="6">
    <source>
        <dbReference type="Proteomes" id="UP000616885"/>
    </source>
</evidence>
<dbReference type="EMBL" id="JADCTT010000006">
    <property type="protein sequence ID" value="KAF9750728.1"/>
    <property type="molecule type" value="Genomic_DNA"/>
</dbReference>
<gene>
    <name evidence="5" type="ORF">IM811_014948</name>
</gene>
<comment type="caution">
    <text evidence="5">The sequence shown here is derived from an EMBL/GenBank/DDBJ whole genome shotgun (WGS) entry which is preliminary data.</text>
</comment>
<evidence type="ECO:0000313" key="5">
    <source>
        <dbReference type="EMBL" id="KAF9750728.1"/>
    </source>
</evidence>